<organism evidence="2 3">
    <name type="scientific">Spermophilus dauricus</name>
    <name type="common">Daurian ground squirrel</name>
    <dbReference type="NCBI Taxonomy" id="99837"/>
    <lineage>
        <taxon>Eukaryota</taxon>
        <taxon>Metazoa</taxon>
        <taxon>Chordata</taxon>
        <taxon>Craniata</taxon>
        <taxon>Vertebrata</taxon>
        <taxon>Euteleostomi</taxon>
        <taxon>Mammalia</taxon>
        <taxon>Eutheria</taxon>
        <taxon>Euarchontoglires</taxon>
        <taxon>Glires</taxon>
        <taxon>Rodentia</taxon>
        <taxon>Sciuromorpha</taxon>
        <taxon>Sciuridae</taxon>
        <taxon>Xerinae</taxon>
        <taxon>Marmotini</taxon>
        <taxon>Spermophilus</taxon>
    </lineage>
</organism>
<keyword evidence="3" id="KW-1185">Reference proteome</keyword>
<accession>A0A8C9QHG5</accession>
<protein>
    <submittedName>
        <fullName evidence="2">Uncharacterized protein</fullName>
    </submittedName>
</protein>
<reference evidence="2" key="1">
    <citation type="submission" date="2025-08" db="UniProtKB">
        <authorList>
            <consortium name="Ensembl"/>
        </authorList>
    </citation>
    <scope>IDENTIFICATION</scope>
</reference>
<sequence length="127" mass="14601">MVLGQSQDGIKKMCCERCQCYFGRSTKLTDKLSQNMSRITELKEEREKMLVMTSRGPLKGTSANWRSFRQPFSRRNTRNVRGSKENLQEENDALESRVEAIQQMLADLEVQLCVKFGSKINSEADES</sequence>
<evidence type="ECO:0000313" key="3">
    <source>
        <dbReference type="Proteomes" id="UP000694422"/>
    </source>
</evidence>
<dbReference type="Ensembl" id="ENSSDAT00000028307.1">
    <property type="protein sequence ID" value="ENSSDAP00000024756.1"/>
    <property type="gene ID" value="ENSSDAG00000022518.1"/>
</dbReference>
<proteinExistence type="predicted"/>
<name>A0A8C9QHG5_SPEDA</name>
<reference evidence="2" key="2">
    <citation type="submission" date="2025-09" db="UniProtKB">
        <authorList>
            <consortium name="Ensembl"/>
        </authorList>
    </citation>
    <scope>IDENTIFICATION</scope>
</reference>
<evidence type="ECO:0000256" key="1">
    <source>
        <dbReference type="SAM" id="MobiDB-lite"/>
    </source>
</evidence>
<dbReference type="AlphaFoldDB" id="A0A8C9QHG5"/>
<evidence type="ECO:0000313" key="2">
    <source>
        <dbReference type="Ensembl" id="ENSSDAP00000024756.1"/>
    </source>
</evidence>
<dbReference type="Proteomes" id="UP000694422">
    <property type="component" value="Unplaced"/>
</dbReference>
<feature type="region of interest" description="Disordered" evidence="1">
    <location>
        <begin position="72"/>
        <end position="91"/>
    </location>
</feature>